<reference evidence="1 2" key="1">
    <citation type="journal article" date="2021" name="Elife">
        <title>Chloroplast acquisition without the gene transfer in kleptoplastic sea slugs, Plakobranchus ocellatus.</title>
        <authorList>
            <person name="Maeda T."/>
            <person name="Takahashi S."/>
            <person name="Yoshida T."/>
            <person name="Shimamura S."/>
            <person name="Takaki Y."/>
            <person name="Nagai Y."/>
            <person name="Toyoda A."/>
            <person name="Suzuki Y."/>
            <person name="Arimoto A."/>
            <person name="Ishii H."/>
            <person name="Satoh N."/>
            <person name="Nishiyama T."/>
            <person name="Hasebe M."/>
            <person name="Maruyama T."/>
            <person name="Minagawa J."/>
            <person name="Obokata J."/>
            <person name="Shigenobu S."/>
        </authorList>
    </citation>
    <scope>NUCLEOTIDE SEQUENCE [LARGE SCALE GENOMIC DNA]</scope>
</reference>
<sequence length="281" mass="32407">MGDDCGDSIYMSLLKYPRRSETMHMPPITLALNLFRELYEEVDWEASNEETAMIELTMQRFKRIHNSINLGERRGSVAWIADMFDYLSQVVDFSEYNMHPVKYAMDSFDTPRGDKILFMRDFELTSYRDIDYRHPYEGTVLDANGRVKVELIANKLEGPLPPTDVQQRHYYIQLSPDREEEATLALSKIISKIGRRSYGGPRCPVGAWEAMYDEDDCAALECPKKINADSLDMVYEDAAEERTRRCFESCSRFAQRIFVSNLGSVEGEDVAETMKDCLEST</sequence>
<gene>
    <name evidence="1" type="ORF">ElyMa_004525700</name>
</gene>
<feature type="non-terminal residue" evidence="1">
    <location>
        <position position="281"/>
    </location>
</feature>
<name>A0AAV4HPF0_9GAST</name>
<evidence type="ECO:0000313" key="1">
    <source>
        <dbReference type="EMBL" id="GFR99325.1"/>
    </source>
</evidence>
<protein>
    <submittedName>
        <fullName evidence="1">Uncharacterized protein</fullName>
    </submittedName>
</protein>
<dbReference type="AlphaFoldDB" id="A0AAV4HPF0"/>
<keyword evidence="2" id="KW-1185">Reference proteome</keyword>
<dbReference type="Proteomes" id="UP000762676">
    <property type="component" value="Unassembled WGS sequence"/>
</dbReference>
<proteinExistence type="predicted"/>
<organism evidence="1 2">
    <name type="scientific">Elysia marginata</name>
    <dbReference type="NCBI Taxonomy" id="1093978"/>
    <lineage>
        <taxon>Eukaryota</taxon>
        <taxon>Metazoa</taxon>
        <taxon>Spiralia</taxon>
        <taxon>Lophotrochozoa</taxon>
        <taxon>Mollusca</taxon>
        <taxon>Gastropoda</taxon>
        <taxon>Heterobranchia</taxon>
        <taxon>Euthyneura</taxon>
        <taxon>Panpulmonata</taxon>
        <taxon>Sacoglossa</taxon>
        <taxon>Placobranchoidea</taxon>
        <taxon>Plakobranchidae</taxon>
        <taxon>Elysia</taxon>
    </lineage>
</organism>
<accession>A0AAV4HPF0</accession>
<dbReference type="EMBL" id="BMAT01009132">
    <property type="protein sequence ID" value="GFR99325.1"/>
    <property type="molecule type" value="Genomic_DNA"/>
</dbReference>
<evidence type="ECO:0000313" key="2">
    <source>
        <dbReference type="Proteomes" id="UP000762676"/>
    </source>
</evidence>
<comment type="caution">
    <text evidence="1">The sequence shown here is derived from an EMBL/GenBank/DDBJ whole genome shotgun (WGS) entry which is preliminary data.</text>
</comment>